<dbReference type="GO" id="GO:0016787">
    <property type="term" value="F:hydrolase activity"/>
    <property type="evidence" value="ECO:0007669"/>
    <property type="project" value="InterPro"/>
</dbReference>
<keyword evidence="3" id="KW-1185">Reference proteome</keyword>
<dbReference type="STRING" id="1196081.A0A364L1A3"/>
<dbReference type="PANTHER" id="PTHR47668">
    <property type="entry name" value="DIENELACTONE HYDROLASE FAMILY PROTEIN (AFU_ORTHOLOGUE AFUA_6G01940)"/>
    <property type="match status" value="1"/>
</dbReference>
<sequence>MASTHSKACCETPVPANVVVYQAQGEYLDILGEKVYVVGDKNAARVIVWVFDIFGYSPQTLRGADIVAASLSSSSKGPVAVLIPDWFDGTVADKAWVPPVTDEQTAKLGNFIKTKAAPELVVPRVLKFTEALKQNQQQPVLPNLQSFGIFGFCWGGKLASIACQRSSDSIFSVAVQTSPSRADPEEAANISVPMALLLSKDEDLPTMQKFYDNLPTSDKFMERFDSQIHGWMSGRGDLSDPSVRVEVERGYKLAVEFFDKYL</sequence>
<dbReference type="EMBL" id="MIKG01000010">
    <property type="protein sequence ID" value="RAO69570.1"/>
    <property type="molecule type" value="Genomic_DNA"/>
</dbReference>
<evidence type="ECO:0000259" key="1">
    <source>
        <dbReference type="Pfam" id="PF01738"/>
    </source>
</evidence>
<dbReference type="InterPro" id="IPR002925">
    <property type="entry name" value="Dienelactn_hydro"/>
</dbReference>
<gene>
    <name evidence="2" type="ORF">BHQ10_005582</name>
</gene>
<dbReference type="GeneID" id="63794798"/>
<organism evidence="2 3">
    <name type="scientific">Talaromyces amestolkiae</name>
    <dbReference type="NCBI Taxonomy" id="1196081"/>
    <lineage>
        <taxon>Eukaryota</taxon>
        <taxon>Fungi</taxon>
        <taxon>Dikarya</taxon>
        <taxon>Ascomycota</taxon>
        <taxon>Pezizomycotina</taxon>
        <taxon>Eurotiomycetes</taxon>
        <taxon>Eurotiomycetidae</taxon>
        <taxon>Eurotiales</taxon>
        <taxon>Trichocomaceae</taxon>
        <taxon>Talaromyces</taxon>
        <taxon>Talaromyces sect. Talaromyces</taxon>
    </lineage>
</organism>
<dbReference type="SUPFAM" id="SSF53474">
    <property type="entry name" value="alpha/beta-Hydrolases"/>
    <property type="match status" value="1"/>
</dbReference>
<evidence type="ECO:0000313" key="3">
    <source>
        <dbReference type="Proteomes" id="UP000249363"/>
    </source>
</evidence>
<evidence type="ECO:0000313" key="2">
    <source>
        <dbReference type="EMBL" id="RAO69570.1"/>
    </source>
</evidence>
<dbReference type="Pfam" id="PF01738">
    <property type="entry name" value="DLH"/>
    <property type="match status" value="1"/>
</dbReference>
<dbReference type="Gene3D" id="3.40.50.1820">
    <property type="entry name" value="alpha/beta hydrolase"/>
    <property type="match status" value="1"/>
</dbReference>
<comment type="caution">
    <text evidence="2">The sequence shown here is derived from an EMBL/GenBank/DDBJ whole genome shotgun (WGS) entry which is preliminary data.</text>
</comment>
<dbReference type="InterPro" id="IPR029058">
    <property type="entry name" value="AB_hydrolase_fold"/>
</dbReference>
<proteinExistence type="predicted"/>
<name>A0A364L1A3_TALAM</name>
<dbReference type="Proteomes" id="UP000249363">
    <property type="component" value="Unassembled WGS sequence"/>
</dbReference>
<feature type="domain" description="Dienelactone hydrolase" evidence="1">
    <location>
        <begin position="35"/>
        <end position="205"/>
    </location>
</feature>
<reference evidence="2 3" key="1">
    <citation type="journal article" date="2017" name="Biotechnol. Biofuels">
        <title>Differential beta-glucosidase expression as a function of carbon source availability in Talaromyces amestolkiae: a genomic and proteomic approach.</title>
        <authorList>
            <person name="de Eugenio L.I."/>
            <person name="Mendez-Liter J.A."/>
            <person name="Nieto-Dominguez M."/>
            <person name="Alonso L."/>
            <person name="Gil-Munoz J."/>
            <person name="Barriuso J."/>
            <person name="Prieto A."/>
            <person name="Martinez M.J."/>
        </authorList>
    </citation>
    <scope>NUCLEOTIDE SEQUENCE [LARGE SCALE GENOMIC DNA]</scope>
    <source>
        <strain evidence="2 3">CIB</strain>
    </source>
</reference>
<dbReference type="AlphaFoldDB" id="A0A364L1A3"/>
<protein>
    <recommendedName>
        <fullName evidence="1">Dienelactone hydrolase domain-containing protein</fullName>
    </recommendedName>
</protein>
<dbReference type="OrthoDB" id="2147163at2759"/>
<dbReference type="RefSeq" id="XP_040734086.1">
    <property type="nucleotide sequence ID" value="XM_040878074.1"/>
</dbReference>
<dbReference type="PANTHER" id="PTHR47668:SF1">
    <property type="entry name" value="DIENELACTONE HYDROLASE DOMAIN-CONTAINING PROTEIN-RELATED"/>
    <property type="match status" value="1"/>
</dbReference>
<accession>A0A364L1A3</accession>